<dbReference type="KEGG" id="mgk:FSB76_03195"/>
<accession>A0A5B8VVU7</accession>
<evidence type="ECO:0000313" key="2">
    <source>
        <dbReference type="EMBL" id="QEC75002.1"/>
    </source>
</evidence>
<dbReference type="AlphaFoldDB" id="A0A5B8VVU7"/>
<keyword evidence="1" id="KW-0812">Transmembrane</keyword>
<evidence type="ECO:0008006" key="4">
    <source>
        <dbReference type="Google" id="ProtNLM"/>
    </source>
</evidence>
<keyword evidence="3" id="KW-1185">Reference proteome</keyword>
<keyword evidence="1" id="KW-0472">Membrane</keyword>
<reference evidence="2 3" key="1">
    <citation type="journal article" date="2013" name="J. Microbiol.">
        <title>Mucilaginibacter ginsenosidivorax sp. nov., with ginsenoside converting activity isolated from sediment.</title>
        <authorList>
            <person name="Kim J.K."/>
            <person name="Choi T.E."/>
            <person name="Liu Q.M."/>
            <person name="Park H.Y."/>
            <person name="Yi T.H."/>
            <person name="Yoon M.H."/>
            <person name="Kim S.C."/>
            <person name="Im W.T."/>
        </authorList>
    </citation>
    <scope>NUCLEOTIDE SEQUENCE [LARGE SCALE GENOMIC DNA]</scope>
    <source>
        <strain evidence="2 3">KHI28</strain>
    </source>
</reference>
<gene>
    <name evidence="2" type="ORF">FSB76_03195</name>
</gene>
<name>A0A5B8VVU7_9SPHI</name>
<dbReference type="EMBL" id="CP042437">
    <property type="protein sequence ID" value="QEC75002.1"/>
    <property type="molecule type" value="Genomic_DNA"/>
</dbReference>
<dbReference type="OrthoDB" id="797486at2"/>
<organism evidence="2 3">
    <name type="scientific">Mucilaginibacter ginsenosidivorax</name>
    <dbReference type="NCBI Taxonomy" id="862126"/>
    <lineage>
        <taxon>Bacteria</taxon>
        <taxon>Pseudomonadati</taxon>
        <taxon>Bacteroidota</taxon>
        <taxon>Sphingobacteriia</taxon>
        <taxon>Sphingobacteriales</taxon>
        <taxon>Sphingobacteriaceae</taxon>
        <taxon>Mucilaginibacter</taxon>
    </lineage>
</organism>
<protein>
    <recommendedName>
        <fullName evidence="4">DUF3185 family protein</fullName>
    </recommendedName>
</protein>
<evidence type="ECO:0000313" key="3">
    <source>
        <dbReference type="Proteomes" id="UP000321362"/>
    </source>
</evidence>
<sequence>MKKFGIIVAILGIALFITSNFFYKKTSNAVDSSGSKEIVTGPNGSWTFKLPVFAGGALFVIGLVFLAASRTDNQHHDHLI</sequence>
<keyword evidence="1" id="KW-1133">Transmembrane helix</keyword>
<feature type="transmembrane region" description="Helical" evidence="1">
    <location>
        <begin position="46"/>
        <end position="68"/>
    </location>
</feature>
<dbReference type="Proteomes" id="UP000321362">
    <property type="component" value="Chromosome"/>
</dbReference>
<dbReference type="RefSeq" id="WP_147052157.1">
    <property type="nucleotide sequence ID" value="NZ_CP042437.1"/>
</dbReference>
<evidence type="ECO:0000256" key="1">
    <source>
        <dbReference type="SAM" id="Phobius"/>
    </source>
</evidence>
<proteinExistence type="predicted"/>